<dbReference type="PROSITE" id="PS00107">
    <property type="entry name" value="PROTEIN_KINASE_ATP"/>
    <property type="match status" value="1"/>
</dbReference>
<dbReference type="EC" id="2.7.11.25" evidence="3"/>
<dbReference type="Gene3D" id="1.10.510.10">
    <property type="entry name" value="Transferase(Phosphotransferase) domain 1"/>
    <property type="match status" value="1"/>
</dbReference>
<dbReference type="InterPro" id="IPR017441">
    <property type="entry name" value="Protein_kinase_ATP_BS"/>
</dbReference>
<dbReference type="GO" id="GO:0006955">
    <property type="term" value="P:immune response"/>
    <property type="evidence" value="ECO:0007669"/>
    <property type="project" value="TreeGrafter"/>
</dbReference>
<protein>
    <recommendedName>
        <fullName evidence="4">Mitogen-activated protein kinase kinase kinase 7</fullName>
        <ecNumber evidence="3">2.7.11.25</ecNumber>
    </recommendedName>
</protein>
<comment type="catalytic activity">
    <reaction evidence="12">
        <text>L-threonyl-[protein] + ATP = O-phospho-L-threonyl-[protein] + ADP + H(+)</text>
        <dbReference type="Rhea" id="RHEA:46608"/>
        <dbReference type="Rhea" id="RHEA-COMP:11060"/>
        <dbReference type="Rhea" id="RHEA-COMP:11605"/>
        <dbReference type="ChEBI" id="CHEBI:15378"/>
        <dbReference type="ChEBI" id="CHEBI:30013"/>
        <dbReference type="ChEBI" id="CHEBI:30616"/>
        <dbReference type="ChEBI" id="CHEBI:61977"/>
        <dbReference type="ChEBI" id="CHEBI:456216"/>
        <dbReference type="EC" id="2.7.11.25"/>
    </reaction>
</comment>
<dbReference type="GO" id="GO:0046872">
    <property type="term" value="F:metal ion binding"/>
    <property type="evidence" value="ECO:0007669"/>
    <property type="project" value="UniProtKB-KW"/>
</dbReference>
<feature type="region of interest" description="Disordered" evidence="16">
    <location>
        <begin position="865"/>
        <end position="886"/>
    </location>
</feature>
<evidence type="ECO:0000313" key="18">
    <source>
        <dbReference type="EMBL" id="KAK2716059.1"/>
    </source>
</evidence>
<evidence type="ECO:0000256" key="2">
    <source>
        <dbReference type="ARBA" id="ARBA00006529"/>
    </source>
</evidence>
<feature type="compositionally biased region" description="Polar residues" evidence="16">
    <location>
        <begin position="381"/>
        <end position="401"/>
    </location>
</feature>
<dbReference type="GO" id="GO:0019899">
    <property type="term" value="F:enzyme binding"/>
    <property type="evidence" value="ECO:0007669"/>
    <property type="project" value="UniProtKB-ARBA"/>
</dbReference>
<evidence type="ECO:0000256" key="10">
    <source>
        <dbReference type="ARBA" id="ARBA00022840"/>
    </source>
</evidence>
<dbReference type="GO" id="GO:0043410">
    <property type="term" value="P:positive regulation of MAPK cascade"/>
    <property type="evidence" value="ECO:0007669"/>
    <property type="project" value="UniProtKB-ARBA"/>
</dbReference>
<dbReference type="PANTHER" id="PTHR46716">
    <property type="entry name" value="MITOGEN-ACTIVATED PROTEIN KINASE KINASE KINASE 7"/>
    <property type="match status" value="1"/>
</dbReference>
<accession>A0AA88HTR9</accession>
<feature type="compositionally biased region" description="Polar residues" evidence="16">
    <location>
        <begin position="751"/>
        <end position="785"/>
    </location>
</feature>
<gene>
    <name evidence="18" type="ORF">QYM36_010589</name>
</gene>
<evidence type="ECO:0000259" key="17">
    <source>
        <dbReference type="PROSITE" id="PS50011"/>
    </source>
</evidence>
<keyword evidence="11" id="KW-0460">Magnesium</keyword>
<comment type="cofactor">
    <cofactor evidence="1">
        <name>Mg(2+)</name>
        <dbReference type="ChEBI" id="CHEBI:18420"/>
    </cofactor>
</comment>
<dbReference type="CDD" id="cd14058">
    <property type="entry name" value="STKc_TAK1"/>
    <property type="match status" value="1"/>
</dbReference>
<keyword evidence="19" id="KW-1185">Reference proteome</keyword>
<comment type="caution">
    <text evidence="18">The sequence shown here is derived from an EMBL/GenBank/DDBJ whole genome shotgun (WGS) entry which is preliminary data.</text>
</comment>
<keyword evidence="10 14" id="KW-0067">ATP-binding</keyword>
<feature type="compositionally biased region" description="Basic and acidic residues" evidence="16">
    <location>
        <begin position="477"/>
        <end position="488"/>
    </location>
</feature>
<comment type="similarity">
    <text evidence="2">Belongs to the protein kinase superfamily. STE Ser/Thr protein kinase family. MAP kinase kinase kinase subfamily.</text>
</comment>
<evidence type="ECO:0000256" key="8">
    <source>
        <dbReference type="ARBA" id="ARBA00022741"/>
    </source>
</evidence>
<dbReference type="GO" id="GO:0009893">
    <property type="term" value="P:positive regulation of metabolic process"/>
    <property type="evidence" value="ECO:0007669"/>
    <property type="project" value="UniProtKB-ARBA"/>
</dbReference>
<feature type="compositionally biased region" description="Low complexity" evidence="16">
    <location>
        <begin position="519"/>
        <end position="534"/>
    </location>
</feature>
<evidence type="ECO:0000256" key="7">
    <source>
        <dbReference type="ARBA" id="ARBA00022723"/>
    </source>
</evidence>
<dbReference type="InterPro" id="IPR008271">
    <property type="entry name" value="Ser/Thr_kinase_AS"/>
</dbReference>
<evidence type="ECO:0000256" key="15">
    <source>
        <dbReference type="SAM" id="Coils"/>
    </source>
</evidence>
<sequence>MPLHVEEIDPNEIEAINGVFEVIGKGAYGTVYKARWRQKIVAVKVIDNEIEKKSFAVEVQQLSRHSHPNIVRLHAVCTTPPAPTCLVMEFAEAGSLYNLLHNKKHIPYTAGHAINWVLQCSRGVAYLHGIQPRPVIHRDLKPPNLLLVKGGQVLKIADFGTACDAKSHMTNNKGSAAWMAPEVFEGSRYTEKCDVFSWGIILWEVLTRQKPFDDCGPSAFAIMWAVHGGRRPPRIQGCPKPLDDLMLSCWDKDPERRPSMAEIVKLMSHLYQFFPGGDEPLKELLESISSDSVSSGTGLSQTGTNSGSSVFESECASRVSQSESIYPLSSCSSKTTSVEGNSFGSVYSSKDCSVLEASLTPNSYRQVTEREKNHNDDRSNRSTSETPTPVMSDNPWPQFTSRGRTQITTSFRSPVSPQLPLEVFIGETPDPANQNEAAEARNIPSLVDDFLSESECLENKKEPTGLTEALRMGKVDADYESCEREDSRTRRKSSGLSSVSPRRPTSLFNANPLENFRKLSLQENSSSKSSPKEQIGSYVPLQRQPDAGMMLRTPPPSRPGVPSEIDPLGVVKKSAERKIGRLPDNIYSPPDPSANRPKFPWLAKDSKPNLSTKSLISPCSSSDGGQSLRTRPSQNTQMPKGATPGASPEQSGQVHYHVMSESVLIEPASPAPGSSKVSPEPLAATSSVVQSVIKRLNREALGKFSPKRHSTDVGGILLSEDFPKQRQTPTAPTTPTSKNQESFKGHRRVFSTGNVSTTSSFNHATQSPPTCTSGGKQSRAGTNPSRARPHSMYEGVPPTFDDSLPPDSNKYLEPHLYPIEPVPTSDVSMDVYNEHCRLAKEYVDIRRNIAEYERYRSRLESALTVDHPDSFHPGPSPGSTAMNPEEQECADEIRQLEQENASLHELYRDLQRQLEFMRDIPPGQFLTDDGWVVVPRAAT</sequence>
<evidence type="ECO:0000256" key="5">
    <source>
        <dbReference type="ARBA" id="ARBA00022527"/>
    </source>
</evidence>
<keyword evidence="7" id="KW-0479">Metal-binding</keyword>
<keyword evidence="5" id="KW-0723">Serine/threonine-protein kinase</keyword>
<comment type="catalytic activity">
    <reaction evidence="13">
        <text>L-seryl-[protein] + ATP = O-phospho-L-seryl-[protein] + ADP + H(+)</text>
        <dbReference type="Rhea" id="RHEA:17989"/>
        <dbReference type="Rhea" id="RHEA-COMP:9863"/>
        <dbReference type="Rhea" id="RHEA-COMP:11604"/>
        <dbReference type="ChEBI" id="CHEBI:15378"/>
        <dbReference type="ChEBI" id="CHEBI:29999"/>
        <dbReference type="ChEBI" id="CHEBI:30616"/>
        <dbReference type="ChEBI" id="CHEBI:83421"/>
        <dbReference type="ChEBI" id="CHEBI:456216"/>
        <dbReference type="EC" id="2.7.11.25"/>
    </reaction>
</comment>
<dbReference type="PRINTS" id="PR00109">
    <property type="entry name" value="TYRKINASE"/>
</dbReference>
<name>A0AA88HTR9_ARTSF</name>
<dbReference type="GO" id="GO:0043123">
    <property type="term" value="P:positive regulation of canonical NF-kappaB signal transduction"/>
    <property type="evidence" value="ECO:0007669"/>
    <property type="project" value="TreeGrafter"/>
</dbReference>
<evidence type="ECO:0000256" key="16">
    <source>
        <dbReference type="SAM" id="MobiDB-lite"/>
    </source>
</evidence>
<dbReference type="GO" id="GO:0005524">
    <property type="term" value="F:ATP binding"/>
    <property type="evidence" value="ECO:0007669"/>
    <property type="project" value="UniProtKB-UniRule"/>
</dbReference>
<evidence type="ECO:0000256" key="12">
    <source>
        <dbReference type="ARBA" id="ARBA00047559"/>
    </source>
</evidence>
<feature type="region of interest" description="Disordered" evidence="16">
    <location>
        <begin position="703"/>
        <end position="795"/>
    </location>
</feature>
<evidence type="ECO:0000256" key="14">
    <source>
        <dbReference type="PROSITE-ProRule" id="PRU10141"/>
    </source>
</evidence>
<keyword evidence="6" id="KW-0808">Transferase</keyword>
<dbReference type="PROSITE" id="PS00108">
    <property type="entry name" value="PROTEIN_KINASE_ST"/>
    <property type="match status" value="1"/>
</dbReference>
<dbReference type="InterPro" id="IPR011009">
    <property type="entry name" value="Kinase-like_dom_sf"/>
</dbReference>
<evidence type="ECO:0000256" key="1">
    <source>
        <dbReference type="ARBA" id="ARBA00001946"/>
    </source>
</evidence>
<dbReference type="EMBL" id="JAVRJZ010000012">
    <property type="protein sequence ID" value="KAK2716059.1"/>
    <property type="molecule type" value="Genomic_DNA"/>
</dbReference>
<evidence type="ECO:0000256" key="3">
    <source>
        <dbReference type="ARBA" id="ARBA00012406"/>
    </source>
</evidence>
<dbReference type="SUPFAM" id="SSF56112">
    <property type="entry name" value="Protein kinase-like (PK-like)"/>
    <property type="match status" value="1"/>
</dbReference>
<feature type="binding site" evidence="14">
    <location>
        <position position="44"/>
    </location>
    <ligand>
        <name>ATP</name>
        <dbReference type="ChEBI" id="CHEBI:30616"/>
    </ligand>
</feature>
<organism evidence="18 19">
    <name type="scientific">Artemia franciscana</name>
    <name type="common">Brine shrimp</name>
    <name type="synonym">Artemia sanfranciscana</name>
    <dbReference type="NCBI Taxonomy" id="6661"/>
    <lineage>
        <taxon>Eukaryota</taxon>
        <taxon>Metazoa</taxon>
        <taxon>Ecdysozoa</taxon>
        <taxon>Arthropoda</taxon>
        <taxon>Crustacea</taxon>
        <taxon>Branchiopoda</taxon>
        <taxon>Anostraca</taxon>
        <taxon>Artemiidae</taxon>
        <taxon>Artemia</taxon>
    </lineage>
</organism>
<dbReference type="InterPro" id="IPR000719">
    <property type="entry name" value="Prot_kinase_dom"/>
</dbReference>
<dbReference type="InterPro" id="IPR001245">
    <property type="entry name" value="Ser-Thr/Tyr_kinase_cat_dom"/>
</dbReference>
<evidence type="ECO:0000256" key="9">
    <source>
        <dbReference type="ARBA" id="ARBA00022777"/>
    </source>
</evidence>
<evidence type="ECO:0000256" key="6">
    <source>
        <dbReference type="ARBA" id="ARBA00022679"/>
    </source>
</evidence>
<dbReference type="Pfam" id="PF07714">
    <property type="entry name" value="PK_Tyr_Ser-Thr"/>
    <property type="match status" value="1"/>
</dbReference>
<dbReference type="PROSITE" id="PS50011">
    <property type="entry name" value="PROTEIN_KINASE_DOM"/>
    <property type="match status" value="1"/>
</dbReference>
<reference evidence="18" key="1">
    <citation type="submission" date="2023-07" db="EMBL/GenBank/DDBJ databases">
        <title>Chromosome-level genome assembly of Artemia franciscana.</title>
        <authorList>
            <person name="Jo E."/>
        </authorList>
    </citation>
    <scope>NUCLEOTIDE SEQUENCE</scope>
    <source>
        <tissue evidence="18">Whole body</tissue>
    </source>
</reference>
<keyword evidence="9" id="KW-0418">Kinase</keyword>
<feature type="region of interest" description="Disordered" evidence="16">
    <location>
        <begin position="363"/>
        <end position="401"/>
    </location>
</feature>
<dbReference type="Proteomes" id="UP001187531">
    <property type="component" value="Unassembled WGS sequence"/>
</dbReference>
<dbReference type="FunFam" id="1.10.510.10:FF:000143">
    <property type="entry name" value="Mitogen-activated protein kinase kinase kinase 7"/>
    <property type="match status" value="1"/>
</dbReference>
<feature type="compositionally biased region" description="Basic and acidic residues" evidence="16">
    <location>
        <begin position="367"/>
        <end position="380"/>
    </location>
</feature>
<keyword evidence="8 14" id="KW-0547">Nucleotide-binding</keyword>
<evidence type="ECO:0000256" key="11">
    <source>
        <dbReference type="ARBA" id="ARBA00022842"/>
    </source>
</evidence>
<dbReference type="AlphaFoldDB" id="A0AA88HTR9"/>
<dbReference type="GO" id="GO:0007254">
    <property type="term" value="P:JNK cascade"/>
    <property type="evidence" value="ECO:0007669"/>
    <property type="project" value="TreeGrafter"/>
</dbReference>
<proteinExistence type="inferred from homology"/>
<feature type="compositionally biased region" description="Polar residues" evidence="16">
    <location>
        <begin position="608"/>
        <end position="638"/>
    </location>
</feature>
<evidence type="ECO:0000256" key="13">
    <source>
        <dbReference type="ARBA" id="ARBA00048329"/>
    </source>
</evidence>
<dbReference type="GO" id="GO:0004709">
    <property type="term" value="F:MAP kinase kinase kinase activity"/>
    <property type="evidence" value="ECO:0007669"/>
    <property type="project" value="UniProtKB-EC"/>
</dbReference>
<feature type="region of interest" description="Disordered" evidence="16">
    <location>
        <begin position="477"/>
        <end position="654"/>
    </location>
</feature>
<keyword evidence="15" id="KW-0175">Coiled coil</keyword>
<dbReference type="Gene3D" id="3.30.200.20">
    <property type="entry name" value="Phosphorylase Kinase, domain 1"/>
    <property type="match status" value="1"/>
</dbReference>
<dbReference type="SMART" id="SM00220">
    <property type="entry name" value="S_TKc"/>
    <property type="match status" value="1"/>
</dbReference>
<evidence type="ECO:0000256" key="4">
    <source>
        <dbReference type="ARBA" id="ARBA00017660"/>
    </source>
</evidence>
<dbReference type="GO" id="GO:0006950">
    <property type="term" value="P:response to stress"/>
    <property type="evidence" value="ECO:0007669"/>
    <property type="project" value="UniProtKB-ARBA"/>
</dbReference>
<feature type="domain" description="Protein kinase" evidence="17">
    <location>
        <begin position="17"/>
        <end position="274"/>
    </location>
</feature>
<feature type="coiled-coil region" evidence="15">
    <location>
        <begin position="886"/>
        <end position="913"/>
    </location>
</feature>
<evidence type="ECO:0000313" key="19">
    <source>
        <dbReference type="Proteomes" id="UP001187531"/>
    </source>
</evidence>
<dbReference type="PANTHER" id="PTHR46716:SF1">
    <property type="entry name" value="MITOGEN-ACTIVATED PROTEIN KINASE KINASE KINASE 7"/>
    <property type="match status" value="1"/>
</dbReference>